<dbReference type="OrthoDB" id="9775805at2"/>
<dbReference type="PIRSF" id="PIRSF005426">
    <property type="entry name" value="Frp"/>
    <property type="match status" value="1"/>
</dbReference>
<comment type="similarity">
    <text evidence="1 5">Belongs to the flavin oxidoreductase frp family.</text>
</comment>
<keyword evidence="4 5" id="KW-0560">Oxidoreductase</keyword>
<evidence type="ECO:0000256" key="1">
    <source>
        <dbReference type="ARBA" id="ARBA00008366"/>
    </source>
</evidence>
<dbReference type="SUPFAM" id="SSF55469">
    <property type="entry name" value="FMN-dependent nitroreductase-like"/>
    <property type="match status" value="1"/>
</dbReference>
<dbReference type="RefSeq" id="WP_110936520.1">
    <property type="nucleotide sequence ID" value="NZ_KZ614146.1"/>
</dbReference>
<evidence type="ECO:0000256" key="5">
    <source>
        <dbReference type="PIRNR" id="PIRNR005426"/>
    </source>
</evidence>
<dbReference type="AlphaFoldDB" id="A0A3A9KDL3"/>
<evidence type="ECO:0000259" key="6">
    <source>
        <dbReference type="Pfam" id="PF00881"/>
    </source>
</evidence>
<evidence type="ECO:0000256" key="4">
    <source>
        <dbReference type="ARBA" id="ARBA00023002"/>
    </source>
</evidence>
<reference evidence="7 8" key="1">
    <citation type="submission" date="2017-10" db="EMBL/GenBank/DDBJ databases">
        <title>Bacillus sp. nov., a halophilic bacterium isolated from a Keqin Lake.</title>
        <authorList>
            <person name="Wang H."/>
        </authorList>
    </citation>
    <scope>NUCLEOTIDE SEQUENCE [LARGE SCALE GENOMIC DNA]</scope>
    <source>
        <strain evidence="7 8">KCTC 13187</strain>
    </source>
</reference>
<dbReference type="GO" id="GO:0016491">
    <property type="term" value="F:oxidoreductase activity"/>
    <property type="evidence" value="ECO:0007669"/>
    <property type="project" value="UniProtKB-UniRule"/>
</dbReference>
<dbReference type="InterPro" id="IPR029479">
    <property type="entry name" value="Nitroreductase"/>
</dbReference>
<evidence type="ECO:0000313" key="8">
    <source>
        <dbReference type="Proteomes" id="UP000281498"/>
    </source>
</evidence>
<evidence type="ECO:0000256" key="3">
    <source>
        <dbReference type="ARBA" id="ARBA00022643"/>
    </source>
</evidence>
<evidence type="ECO:0000256" key="2">
    <source>
        <dbReference type="ARBA" id="ARBA00022630"/>
    </source>
</evidence>
<evidence type="ECO:0000313" key="7">
    <source>
        <dbReference type="EMBL" id="RKL68840.1"/>
    </source>
</evidence>
<sequence>MLNDTIKTILSHRSIRKFTDESLSDEQIKLLVESAQMASTSSFIQAYTIIGVEDHSKKTKLSELAGNQPYVETNGHFFVFCADLYRHRVGSELEETNVEDSLESTEKFMVSLIDASLAAQNAAIAAESMGLGICYIGGLRNDITKVSELLNLPDYVIPLFGLAVGVPATKSDQKPRLPIENVYYKDAYPSNKDTVTEGLHHYNDIISDYYHKRTSGKRSDRWTEQVSQMLSQPSRPDMKDFVNKKGFMKS</sequence>
<dbReference type="PANTHER" id="PTHR43425">
    <property type="entry name" value="OXYGEN-INSENSITIVE NADPH NITROREDUCTASE"/>
    <property type="match status" value="1"/>
</dbReference>
<proteinExistence type="inferred from homology"/>
<gene>
    <name evidence="7" type="ORF">CR203_02015</name>
</gene>
<dbReference type="Proteomes" id="UP000281498">
    <property type="component" value="Unassembled WGS sequence"/>
</dbReference>
<keyword evidence="8" id="KW-1185">Reference proteome</keyword>
<keyword evidence="5" id="KW-0521">NADP</keyword>
<keyword evidence="3 5" id="KW-0288">FMN</keyword>
<dbReference type="EMBL" id="PDOE01000001">
    <property type="protein sequence ID" value="RKL68840.1"/>
    <property type="molecule type" value="Genomic_DNA"/>
</dbReference>
<comment type="caution">
    <text evidence="7">The sequence shown here is derived from an EMBL/GenBank/DDBJ whole genome shotgun (WGS) entry which is preliminary data.</text>
</comment>
<dbReference type="Pfam" id="PF00881">
    <property type="entry name" value="Nitroreductase"/>
    <property type="match status" value="1"/>
</dbReference>
<dbReference type="PANTHER" id="PTHR43425:SF3">
    <property type="entry name" value="NADPH-DEPENDENT OXIDOREDUCTASE"/>
    <property type="match status" value="1"/>
</dbReference>
<dbReference type="NCBIfam" id="NF008033">
    <property type="entry name" value="PRK10765.1"/>
    <property type="match status" value="1"/>
</dbReference>
<dbReference type="Gene3D" id="3.40.109.10">
    <property type="entry name" value="NADH Oxidase"/>
    <property type="match status" value="1"/>
</dbReference>
<dbReference type="CDD" id="cd02146">
    <property type="entry name" value="NfsA-like"/>
    <property type="match status" value="1"/>
</dbReference>
<dbReference type="InterPro" id="IPR016446">
    <property type="entry name" value="Flavin_OxRdtase_Frp"/>
</dbReference>
<organism evidence="7 8">
    <name type="scientific">Salipaludibacillus neizhouensis</name>
    <dbReference type="NCBI Taxonomy" id="885475"/>
    <lineage>
        <taxon>Bacteria</taxon>
        <taxon>Bacillati</taxon>
        <taxon>Bacillota</taxon>
        <taxon>Bacilli</taxon>
        <taxon>Bacillales</taxon>
        <taxon>Bacillaceae</taxon>
    </lineage>
</organism>
<feature type="domain" description="Nitroreductase" evidence="6">
    <location>
        <begin position="9"/>
        <end position="165"/>
    </location>
</feature>
<accession>A0A3A9KDL3</accession>
<name>A0A3A9KDL3_9BACI</name>
<dbReference type="InterPro" id="IPR000415">
    <property type="entry name" value="Nitroreductase-like"/>
</dbReference>
<protein>
    <submittedName>
        <fullName evidence="7">Oxygen-insensitive NADPH nitroreductase</fullName>
    </submittedName>
</protein>
<keyword evidence="2 5" id="KW-0285">Flavoprotein</keyword>